<dbReference type="InterPro" id="IPR032805">
    <property type="entry name" value="Wax_synthase_dom"/>
</dbReference>
<reference evidence="11 12" key="1">
    <citation type="journal article" date="2018" name="Mol. Biol. Evol.">
        <title>Broad Genomic Sampling Reveals a Smut Pathogenic Ancestry of the Fungal Clade Ustilaginomycotina.</title>
        <authorList>
            <person name="Kijpornyongpan T."/>
            <person name="Mondo S.J."/>
            <person name="Barry K."/>
            <person name="Sandor L."/>
            <person name="Lee J."/>
            <person name="Lipzen A."/>
            <person name="Pangilinan J."/>
            <person name="LaButti K."/>
            <person name="Hainaut M."/>
            <person name="Henrissat B."/>
            <person name="Grigoriev I.V."/>
            <person name="Spatafora J.W."/>
            <person name="Aime M.C."/>
        </authorList>
    </citation>
    <scope>NUCLEOTIDE SEQUENCE [LARGE SCALE GENOMIC DNA]</scope>
    <source>
        <strain evidence="11 12">MCA 3645</strain>
    </source>
</reference>
<dbReference type="InterPro" id="IPR044851">
    <property type="entry name" value="Wax_synthase"/>
</dbReference>
<name>A0A317XW65_9BASI</name>
<evidence type="ECO:0000256" key="1">
    <source>
        <dbReference type="ARBA" id="ARBA00004141"/>
    </source>
</evidence>
<feature type="non-terminal residue" evidence="11">
    <location>
        <position position="1"/>
    </location>
</feature>
<evidence type="ECO:0000256" key="2">
    <source>
        <dbReference type="ARBA" id="ARBA00005179"/>
    </source>
</evidence>
<evidence type="ECO:0000313" key="12">
    <source>
        <dbReference type="Proteomes" id="UP000246740"/>
    </source>
</evidence>
<feature type="transmembrane region" description="Helical" evidence="9">
    <location>
        <begin position="98"/>
        <end position="117"/>
    </location>
</feature>
<evidence type="ECO:0000256" key="4">
    <source>
        <dbReference type="ARBA" id="ARBA00022679"/>
    </source>
</evidence>
<dbReference type="Pfam" id="PF13813">
    <property type="entry name" value="MBOAT_2"/>
    <property type="match status" value="1"/>
</dbReference>
<dbReference type="GO" id="GO:0016020">
    <property type="term" value="C:membrane"/>
    <property type="evidence" value="ECO:0007669"/>
    <property type="project" value="UniProtKB-SubCell"/>
</dbReference>
<comment type="similarity">
    <text evidence="3">Belongs to the wax synthase family.</text>
</comment>
<accession>A0A317XW65</accession>
<protein>
    <recommendedName>
        <fullName evidence="10">Wax synthase domain-containing protein</fullName>
    </recommendedName>
</protein>
<comment type="subcellular location">
    <subcellularLocation>
        <location evidence="1">Membrane</location>
        <topology evidence="1">Multi-pass membrane protein</topology>
    </subcellularLocation>
</comment>
<keyword evidence="12" id="KW-1185">Reference proteome</keyword>
<dbReference type="OrthoDB" id="1077582at2759"/>
<proteinExistence type="inferred from homology"/>
<feature type="transmembrane region" description="Helical" evidence="9">
    <location>
        <begin position="28"/>
        <end position="47"/>
    </location>
</feature>
<dbReference type="GO" id="GO:0006629">
    <property type="term" value="P:lipid metabolic process"/>
    <property type="evidence" value="ECO:0007669"/>
    <property type="project" value="InterPro"/>
</dbReference>
<feature type="compositionally biased region" description="Polar residues" evidence="8">
    <location>
        <begin position="129"/>
        <end position="141"/>
    </location>
</feature>
<dbReference type="InParanoid" id="A0A317XW65"/>
<evidence type="ECO:0000259" key="10">
    <source>
        <dbReference type="Pfam" id="PF13813"/>
    </source>
</evidence>
<evidence type="ECO:0000256" key="7">
    <source>
        <dbReference type="ARBA" id="ARBA00023136"/>
    </source>
</evidence>
<evidence type="ECO:0000313" key="11">
    <source>
        <dbReference type="EMBL" id="PWZ01551.1"/>
    </source>
</evidence>
<evidence type="ECO:0000256" key="6">
    <source>
        <dbReference type="ARBA" id="ARBA00022989"/>
    </source>
</evidence>
<dbReference type="AlphaFoldDB" id="A0A317XW65"/>
<feature type="transmembrane region" description="Helical" evidence="9">
    <location>
        <begin position="59"/>
        <end position="78"/>
    </location>
</feature>
<gene>
    <name evidence="11" type="ORF">BCV70DRAFT_158014</name>
</gene>
<dbReference type="PANTHER" id="PTHR31595">
    <property type="entry name" value="LONG-CHAIN-ALCOHOL O-FATTY-ACYLTRANSFERASE 3-RELATED"/>
    <property type="match status" value="1"/>
</dbReference>
<sequence>LQSADGSMGSLSDLKRWALPPFHQKQPWTFTNLWILAAPIPLLLLQVRLLMRADPRKTLLLRAGLIPIIALLAVRAGFSHYVTFFGPGQMEGGGQHMNLTFGIFGVFLCLLSLRWGLTTSRPRFKVHSPASTPKSSGNGATPPTKANGVLRPEPLPALFPGTWTPLEIDYFVNIRNIGWENGPKNADPALPLREYTAEERKAWLRPILNECVSSFVLLDALFAAIKDVRFNPTAVSYRGGSIWESQQGVFGIFNPWILCFTYAFGIFVQIQLSFGLAACVAVGLLGDRPSRWHSLPFSAPWRATSVQQLWSERWHQIFRPTFIEVAYIPILRIISPVLGKRVGQAAGVLASFTLSGLMHDLGQSAMTPEQGWSLTHTTTFFALQGVACVAERLFEQVSHRRVQGWLGWIWAMGFLTWTAPLLIDEWNKRGMLAAHDFTIGFTAPLVKIFFDVLS</sequence>
<evidence type="ECO:0000256" key="3">
    <source>
        <dbReference type="ARBA" id="ARBA00007282"/>
    </source>
</evidence>
<evidence type="ECO:0000256" key="8">
    <source>
        <dbReference type="SAM" id="MobiDB-lite"/>
    </source>
</evidence>
<feature type="domain" description="Wax synthase" evidence="10">
    <location>
        <begin position="297"/>
        <end position="382"/>
    </location>
</feature>
<keyword evidence="7 9" id="KW-0472">Membrane</keyword>
<evidence type="ECO:0000256" key="5">
    <source>
        <dbReference type="ARBA" id="ARBA00022692"/>
    </source>
</evidence>
<keyword evidence="6 9" id="KW-1133">Transmembrane helix</keyword>
<comment type="pathway">
    <text evidence="2">Secondary metabolite biosynthesis.</text>
</comment>
<dbReference type="PANTHER" id="PTHR31595:SF57">
    <property type="entry name" value="OS04G0481900 PROTEIN"/>
    <property type="match status" value="1"/>
</dbReference>
<dbReference type="STRING" id="1882483.A0A317XW65"/>
<keyword evidence="4" id="KW-0808">Transferase</keyword>
<feature type="region of interest" description="Disordered" evidence="8">
    <location>
        <begin position="125"/>
        <end position="151"/>
    </location>
</feature>
<evidence type="ECO:0000256" key="9">
    <source>
        <dbReference type="SAM" id="Phobius"/>
    </source>
</evidence>
<dbReference type="Proteomes" id="UP000246740">
    <property type="component" value="Unassembled WGS sequence"/>
</dbReference>
<dbReference type="GO" id="GO:0008374">
    <property type="term" value="F:O-acyltransferase activity"/>
    <property type="evidence" value="ECO:0007669"/>
    <property type="project" value="InterPro"/>
</dbReference>
<dbReference type="EMBL" id="KZ819190">
    <property type="protein sequence ID" value="PWZ01551.1"/>
    <property type="molecule type" value="Genomic_DNA"/>
</dbReference>
<organism evidence="11 12">
    <name type="scientific">Testicularia cyperi</name>
    <dbReference type="NCBI Taxonomy" id="1882483"/>
    <lineage>
        <taxon>Eukaryota</taxon>
        <taxon>Fungi</taxon>
        <taxon>Dikarya</taxon>
        <taxon>Basidiomycota</taxon>
        <taxon>Ustilaginomycotina</taxon>
        <taxon>Ustilaginomycetes</taxon>
        <taxon>Ustilaginales</taxon>
        <taxon>Anthracoideaceae</taxon>
        <taxon>Testicularia</taxon>
    </lineage>
</organism>
<keyword evidence="5 9" id="KW-0812">Transmembrane</keyword>